<keyword evidence="9" id="KW-0067">ATP-binding</keyword>
<protein>
    <recommendedName>
        <fullName evidence="2">non-specific serine/threonine protein kinase</fullName>
        <ecNumber evidence="2">2.7.11.1</ecNumber>
    </recommendedName>
</protein>
<evidence type="ECO:0000256" key="2">
    <source>
        <dbReference type="ARBA" id="ARBA00012513"/>
    </source>
</evidence>
<evidence type="ECO:0000259" key="15">
    <source>
        <dbReference type="PROSITE" id="PS50011"/>
    </source>
</evidence>
<keyword evidence="4" id="KW-0808">Transferase</keyword>
<dbReference type="GO" id="GO:0004674">
    <property type="term" value="F:protein serine/threonine kinase activity"/>
    <property type="evidence" value="ECO:0000318"/>
    <property type="project" value="GO_Central"/>
</dbReference>
<evidence type="ECO:0000256" key="1">
    <source>
        <dbReference type="ARBA" id="ARBA00004167"/>
    </source>
</evidence>
<dbReference type="SMART" id="SM00220">
    <property type="entry name" value="S_TKc"/>
    <property type="match status" value="1"/>
</dbReference>
<evidence type="ECO:0000256" key="10">
    <source>
        <dbReference type="ARBA" id="ARBA00022989"/>
    </source>
</evidence>
<keyword evidence="6" id="KW-0732">Signal</keyword>
<keyword evidence="3" id="KW-0723">Serine/threonine-protein kinase</keyword>
<evidence type="ECO:0000256" key="6">
    <source>
        <dbReference type="ARBA" id="ARBA00022729"/>
    </source>
</evidence>
<dbReference type="HOGENOM" id="CLU_000288_21_4_1"/>
<dbReference type="Gramene" id="ERN08263">
    <property type="protein sequence ID" value="ERN08263"/>
    <property type="gene ID" value="AMTR_s00018p00255520"/>
</dbReference>
<evidence type="ECO:0000256" key="8">
    <source>
        <dbReference type="ARBA" id="ARBA00022777"/>
    </source>
</evidence>
<dbReference type="EMBL" id="KI393569">
    <property type="protein sequence ID" value="ERN08263.1"/>
    <property type="molecule type" value="Genomic_DNA"/>
</dbReference>
<evidence type="ECO:0000313" key="16">
    <source>
        <dbReference type="EMBL" id="ERN08263.1"/>
    </source>
</evidence>
<dbReference type="AlphaFoldDB" id="W1PJT3"/>
<organism evidence="16 17">
    <name type="scientific">Amborella trichopoda</name>
    <dbReference type="NCBI Taxonomy" id="13333"/>
    <lineage>
        <taxon>Eukaryota</taxon>
        <taxon>Viridiplantae</taxon>
        <taxon>Streptophyta</taxon>
        <taxon>Embryophyta</taxon>
        <taxon>Tracheophyta</taxon>
        <taxon>Spermatophyta</taxon>
        <taxon>Magnoliopsida</taxon>
        <taxon>Amborellales</taxon>
        <taxon>Amborellaceae</taxon>
        <taxon>Amborella</taxon>
    </lineage>
</organism>
<keyword evidence="8" id="KW-0418">Kinase</keyword>
<dbReference type="InterPro" id="IPR000719">
    <property type="entry name" value="Prot_kinase_dom"/>
</dbReference>
<evidence type="ECO:0000256" key="7">
    <source>
        <dbReference type="ARBA" id="ARBA00022741"/>
    </source>
</evidence>
<keyword evidence="11" id="KW-0472">Membrane</keyword>
<evidence type="ECO:0000256" key="12">
    <source>
        <dbReference type="ARBA" id="ARBA00023180"/>
    </source>
</evidence>
<dbReference type="GO" id="GO:0005524">
    <property type="term" value="F:ATP binding"/>
    <property type="evidence" value="ECO:0007669"/>
    <property type="project" value="UniProtKB-KW"/>
</dbReference>
<dbReference type="Gene3D" id="1.10.510.10">
    <property type="entry name" value="Transferase(Phosphotransferase) domain 1"/>
    <property type="match status" value="1"/>
</dbReference>
<accession>W1PJT3</accession>
<keyword evidence="10" id="KW-1133">Transmembrane helix</keyword>
<comment type="subcellular location">
    <subcellularLocation>
        <location evidence="1">Membrane</location>
        <topology evidence="1">Single-pass membrane protein</topology>
    </subcellularLocation>
</comment>
<dbReference type="OMA" id="RIAGYCI"/>
<dbReference type="PANTHER" id="PTHR48006">
    <property type="entry name" value="LEUCINE-RICH REPEAT-CONTAINING PROTEIN DDB_G0281931-RELATED"/>
    <property type="match status" value="1"/>
</dbReference>
<dbReference type="InterPro" id="IPR011009">
    <property type="entry name" value="Kinase-like_dom_sf"/>
</dbReference>
<evidence type="ECO:0000313" key="17">
    <source>
        <dbReference type="Proteomes" id="UP000017836"/>
    </source>
</evidence>
<proteinExistence type="predicted"/>
<feature type="domain" description="Protein kinase" evidence="15">
    <location>
        <begin position="1"/>
        <end position="243"/>
    </location>
</feature>
<dbReference type="PROSITE" id="PS50011">
    <property type="entry name" value="PROTEIN_KINASE_DOM"/>
    <property type="match status" value="1"/>
</dbReference>
<keyword evidence="17" id="KW-1185">Reference proteome</keyword>
<evidence type="ECO:0000256" key="13">
    <source>
        <dbReference type="ARBA" id="ARBA00047899"/>
    </source>
</evidence>
<dbReference type="Pfam" id="PF00069">
    <property type="entry name" value="Pkinase"/>
    <property type="match status" value="1"/>
</dbReference>
<evidence type="ECO:0000256" key="14">
    <source>
        <dbReference type="ARBA" id="ARBA00048679"/>
    </source>
</evidence>
<evidence type="ECO:0000256" key="9">
    <source>
        <dbReference type="ARBA" id="ARBA00022840"/>
    </source>
</evidence>
<sequence length="262" mass="29549">MSKISFTTEIKTLGSVRHRNLVRMAGHCIRNGIGLIVYEYMPRGTLFDLLHQKKPIMELDWNARHRIAVGIAQGLAYLHHDCIPQIIHMDLKSNNVLMDSELEPKIGDFGMAKLMISSSDSFASSKSSIVGTIGYIAPENGYSMRLTEKCDVYGYGVILLELLCRKMPVDSSFEDGLDIVSWSKKKLQENEDPFFVLDIEMFYWSKKEKLNAVKLLELALSCTQSLPDARPSMREIVGELMKLSSGIRRGSKRSRKDSLASP</sequence>
<dbReference type="PROSITE" id="PS00108">
    <property type="entry name" value="PROTEIN_KINASE_ST"/>
    <property type="match status" value="1"/>
</dbReference>
<gene>
    <name evidence="16" type="ORF">AMTR_s00018p00255520</name>
</gene>
<dbReference type="SUPFAM" id="SSF56112">
    <property type="entry name" value="Protein kinase-like (PK-like)"/>
    <property type="match status" value="1"/>
</dbReference>
<comment type="catalytic activity">
    <reaction evidence="14">
        <text>L-seryl-[protein] + ATP = O-phospho-L-seryl-[protein] + ADP + H(+)</text>
        <dbReference type="Rhea" id="RHEA:17989"/>
        <dbReference type="Rhea" id="RHEA-COMP:9863"/>
        <dbReference type="Rhea" id="RHEA-COMP:11604"/>
        <dbReference type="ChEBI" id="CHEBI:15378"/>
        <dbReference type="ChEBI" id="CHEBI:29999"/>
        <dbReference type="ChEBI" id="CHEBI:30616"/>
        <dbReference type="ChEBI" id="CHEBI:83421"/>
        <dbReference type="ChEBI" id="CHEBI:456216"/>
        <dbReference type="EC" id="2.7.11.1"/>
    </reaction>
</comment>
<evidence type="ECO:0000256" key="4">
    <source>
        <dbReference type="ARBA" id="ARBA00022679"/>
    </source>
</evidence>
<dbReference type="Gene3D" id="3.30.200.20">
    <property type="entry name" value="Phosphorylase Kinase, domain 1"/>
    <property type="match status" value="1"/>
</dbReference>
<keyword evidence="5" id="KW-0812">Transmembrane</keyword>
<dbReference type="InterPro" id="IPR051824">
    <property type="entry name" value="LRR_Rcpt-Like_S/T_Kinase"/>
</dbReference>
<evidence type="ECO:0000256" key="5">
    <source>
        <dbReference type="ARBA" id="ARBA00022692"/>
    </source>
</evidence>
<dbReference type="FunFam" id="1.10.510.10:FF:000569">
    <property type="entry name" value="Serine/threonine-protein kinase-like protein CCR4"/>
    <property type="match status" value="1"/>
</dbReference>
<evidence type="ECO:0000256" key="3">
    <source>
        <dbReference type="ARBA" id="ARBA00022527"/>
    </source>
</evidence>
<dbReference type="InterPro" id="IPR008271">
    <property type="entry name" value="Ser/Thr_kinase_AS"/>
</dbReference>
<name>W1PJT3_AMBTC</name>
<keyword evidence="7" id="KW-0547">Nucleotide-binding</keyword>
<dbReference type="PIRSF" id="PIRSF000654">
    <property type="entry name" value="Integrin-linked_kinase"/>
    <property type="match status" value="1"/>
</dbReference>
<comment type="catalytic activity">
    <reaction evidence="13">
        <text>L-threonyl-[protein] + ATP = O-phospho-L-threonyl-[protein] + ADP + H(+)</text>
        <dbReference type="Rhea" id="RHEA:46608"/>
        <dbReference type="Rhea" id="RHEA-COMP:11060"/>
        <dbReference type="Rhea" id="RHEA-COMP:11605"/>
        <dbReference type="ChEBI" id="CHEBI:15378"/>
        <dbReference type="ChEBI" id="CHEBI:30013"/>
        <dbReference type="ChEBI" id="CHEBI:30616"/>
        <dbReference type="ChEBI" id="CHEBI:61977"/>
        <dbReference type="ChEBI" id="CHEBI:456216"/>
        <dbReference type="EC" id="2.7.11.1"/>
    </reaction>
</comment>
<dbReference type="OrthoDB" id="1913693at2759"/>
<dbReference type="PANTHER" id="PTHR48006:SF92">
    <property type="entry name" value="LRR RECEPTOR-LIKE SERINE_THREONINE-PROTEIN KINASE GSO1"/>
    <property type="match status" value="1"/>
</dbReference>
<dbReference type="GO" id="GO:0016020">
    <property type="term" value="C:membrane"/>
    <property type="evidence" value="ECO:0000318"/>
    <property type="project" value="GO_Central"/>
</dbReference>
<keyword evidence="12" id="KW-0325">Glycoprotein</keyword>
<evidence type="ECO:0000256" key="11">
    <source>
        <dbReference type="ARBA" id="ARBA00023136"/>
    </source>
</evidence>
<reference evidence="17" key="1">
    <citation type="journal article" date="2013" name="Science">
        <title>The Amborella genome and the evolution of flowering plants.</title>
        <authorList>
            <consortium name="Amborella Genome Project"/>
        </authorList>
    </citation>
    <scope>NUCLEOTIDE SEQUENCE [LARGE SCALE GENOMIC DNA]</scope>
</reference>
<dbReference type="Proteomes" id="UP000017836">
    <property type="component" value="Unassembled WGS sequence"/>
</dbReference>
<dbReference type="EC" id="2.7.11.1" evidence="2"/>
<dbReference type="eggNOG" id="ENOG502QSPP">
    <property type="taxonomic scope" value="Eukaryota"/>
</dbReference>